<dbReference type="EMBL" id="JARAKH010000006">
    <property type="protein sequence ID" value="KAK8403552.1"/>
    <property type="molecule type" value="Genomic_DNA"/>
</dbReference>
<dbReference type="Proteomes" id="UP001487740">
    <property type="component" value="Unassembled WGS sequence"/>
</dbReference>
<name>A0AAW0UY07_SCYPA</name>
<accession>A0AAW0UY07</accession>
<dbReference type="AlphaFoldDB" id="A0AAW0UY07"/>
<organism evidence="1 2">
    <name type="scientific">Scylla paramamosain</name>
    <name type="common">Mud crab</name>
    <dbReference type="NCBI Taxonomy" id="85552"/>
    <lineage>
        <taxon>Eukaryota</taxon>
        <taxon>Metazoa</taxon>
        <taxon>Ecdysozoa</taxon>
        <taxon>Arthropoda</taxon>
        <taxon>Crustacea</taxon>
        <taxon>Multicrustacea</taxon>
        <taxon>Malacostraca</taxon>
        <taxon>Eumalacostraca</taxon>
        <taxon>Eucarida</taxon>
        <taxon>Decapoda</taxon>
        <taxon>Pleocyemata</taxon>
        <taxon>Brachyura</taxon>
        <taxon>Eubrachyura</taxon>
        <taxon>Portunoidea</taxon>
        <taxon>Portunidae</taxon>
        <taxon>Portuninae</taxon>
        <taxon>Scylla</taxon>
    </lineage>
</organism>
<reference evidence="1 2" key="1">
    <citation type="submission" date="2023-03" db="EMBL/GenBank/DDBJ databases">
        <title>High-quality genome of Scylla paramamosain provides insights in environmental adaptation.</title>
        <authorList>
            <person name="Zhang L."/>
        </authorList>
    </citation>
    <scope>NUCLEOTIDE SEQUENCE [LARGE SCALE GENOMIC DNA]</scope>
    <source>
        <strain evidence="1">LZ_2023a</strain>
        <tissue evidence="1">Muscle</tissue>
    </source>
</reference>
<sequence>MVQCVMQRAGFRAGFECAAMYLLFRDFTSESLHQHHVTTESRKAARTKVPHECHVDISLECHVRSQERSGARQFHGNEPEVPWRSSTVMVTQLECSEACGVDTWGYIFKACERKALTESDSERASATYTQVTCEVQCHV</sequence>
<comment type="caution">
    <text evidence="1">The sequence shown here is derived from an EMBL/GenBank/DDBJ whole genome shotgun (WGS) entry which is preliminary data.</text>
</comment>
<proteinExistence type="predicted"/>
<gene>
    <name evidence="1" type="ORF">O3P69_000540</name>
</gene>
<protein>
    <submittedName>
        <fullName evidence="1">Uncharacterized protein</fullName>
    </submittedName>
</protein>
<evidence type="ECO:0000313" key="2">
    <source>
        <dbReference type="Proteomes" id="UP001487740"/>
    </source>
</evidence>
<evidence type="ECO:0000313" key="1">
    <source>
        <dbReference type="EMBL" id="KAK8403552.1"/>
    </source>
</evidence>
<keyword evidence="2" id="KW-1185">Reference proteome</keyword>